<evidence type="ECO:0000313" key="2">
    <source>
        <dbReference type="EMBL" id="KAH8695155.1"/>
    </source>
</evidence>
<gene>
    <name evidence="2" type="ORF">BGW36DRAFT_360862</name>
</gene>
<dbReference type="GeneID" id="70244507"/>
<feature type="domain" description="FAS1" evidence="1">
    <location>
        <begin position="71"/>
        <end position="217"/>
    </location>
</feature>
<dbReference type="InterPro" id="IPR050904">
    <property type="entry name" value="Adhesion/Biosynth-related"/>
</dbReference>
<keyword evidence="3" id="KW-1185">Reference proteome</keyword>
<feature type="domain" description="FAS1" evidence="1">
    <location>
        <begin position="220"/>
        <end position="379"/>
    </location>
</feature>
<dbReference type="AlphaFoldDB" id="A0AAD4PWJ6"/>
<dbReference type="SMART" id="SM00554">
    <property type="entry name" value="FAS1"/>
    <property type="match status" value="2"/>
</dbReference>
<dbReference type="EMBL" id="JAJTJA010000008">
    <property type="protein sequence ID" value="KAH8695155.1"/>
    <property type="molecule type" value="Genomic_DNA"/>
</dbReference>
<proteinExistence type="predicted"/>
<accession>A0AAD4PWJ6</accession>
<evidence type="ECO:0000259" key="1">
    <source>
        <dbReference type="PROSITE" id="PS50213"/>
    </source>
</evidence>
<dbReference type="InterPro" id="IPR036378">
    <property type="entry name" value="FAS1_dom_sf"/>
</dbReference>
<dbReference type="PANTHER" id="PTHR10900">
    <property type="entry name" value="PERIOSTIN-RELATED"/>
    <property type="match status" value="1"/>
</dbReference>
<dbReference type="RefSeq" id="XP_046070297.1">
    <property type="nucleotide sequence ID" value="XM_046214220.1"/>
</dbReference>
<reference evidence="2" key="1">
    <citation type="submission" date="2021-12" db="EMBL/GenBank/DDBJ databases">
        <title>Convergent genome expansion in fungi linked to evolution of root-endophyte symbiosis.</title>
        <authorList>
            <consortium name="DOE Joint Genome Institute"/>
            <person name="Ke Y.-H."/>
            <person name="Bonito G."/>
            <person name="Liao H.-L."/>
            <person name="Looney B."/>
            <person name="Rojas-Flechas A."/>
            <person name="Nash J."/>
            <person name="Hameed K."/>
            <person name="Schadt C."/>
            <person name="Martin F."/>
            <person name="Crous P.W."/>
            <person name="Miettinen O."/>
            <person name="Magnuson J.K."/>
            <person name="Labbe J."/>
            <person name="Jacobson D."/>
            <person name="Doktycz M.J."/>
            <person name="Veneault-Fourrey C."/>
            <person name="Kuo A."/>
            <person name="Mondo S."/>
            <person name="Calhoun S."/>
            <person name="Riley R."/>
            <person name="Ohm R."/>
            <person name="LaButti K."/>
            <person name="Andreopoulos B."/>
            <person name="Pangilinan J."/>
            <person name="Nolan M."/>
            <person name="Tritt A."/>
            <person name="Clum A."/>
            <person name="Lipzen A."/>
            <person name="Daum C."/>
            <person name="Barry K."/>
            <person name="Grigoriev I.V."/>
            <person name="Vilgalys R."/>
        </authorList>
    </citation>
    <scope>NUCLEOTIDE SEQUENCE</scope>
    <source>
        <strain evidence="2">PMI_201</strain>
    </source>
</reference>
<protein>
    <submittedName>
        <fullName evidence="2">FAS1 domain-containing protein</fullName>
    </submittedName>
</protein>
<dbReference type="SUPFAM" id="SSF82153">
    <property type="entry name" value="FAS1 domain"/>
    <property type="match status" value="2"/>
</dbReference>
<organism evidence="2 3">
    <name type="scientific">Talaromyces proteolyticus</name>
    <dbReference type="NCBI Taxonomy" id="1131652"/>
    <lineage>
        <taxon>Eukaryota</taxon>
        <taxon>Fungi</taxon>
        <taxon>Dikarya</taxon>
        <taxon>Ascomycota</taxon>
        <taxon>Pezizomycotina</taxon>
        <taxon>Eurotiomycetes</taxon>
        <taxon>Eurotiomycetidae</taxon>
        <taxon>Eurotiales</taxon>
        <taxon>Trichocomaceae</taxon>
        <taxon>Talaromyces</taxon>
        <taxon>Talaromyces sect. Bacilispori</taxon>
    </lineage>
</organism>
<dbReference type="Proteomes" id="UP001201262">
    <property type="component" value="Unassembled WGS sequence"/>
</dbReference>
<dbReference type="Pfam" id="PF02469">
    <property type="entry name" value="Fasciclin"/>
    <property type="match status" value="2"/>
</dbReference>
<name>A0AAD4PWJ6_9EURO</name>
<comment type="caution">
    <text evidence="2">The sequence shown here is derived from an EMBL/GenBank/DDBJ whole genome shotgun (WGS) entry which is preliminary data.</text>
</comment>
<sequence>MSSLKIKRVVFKASRALAVIFTVTVVVPVYLASWQDTTQKPIGTPKVAQTVDTTPKIVNDVDQSTSDPPQSRTVWGLLQDDSRISTFAHWVGQFDDIVGGLDTPQARFTLFAPTNEAFAQESFEHGLPWFYWKFLVGYHMGPGNSSAAALRTQNTVQSFVNADIFFKYKQRISVQTVDPGHDGDDDEKEITLNRHSTVIVPDQKAINGYVHLVDRVLFLPESTTHILRSHDEFATFREALTKTVDLAVLVNDTSTHIGQTIFAPTEAAFAKLGRKANQFFFGTGGEDYLRALLAYHIVANQTLFSDVYFQEDGRGQLPVDTDSQIVLPSLITDQGLNITVQPAKGPGHRQSVQVNSRVPLAIPDLVAMDGVVHGIDTILVPPAVDSDKDQDDESSGSQNRPWLSRFFDWSAGTAEETLTVDQWIERLQPLVGELRV</sequence>
<dbReference type="InterPro" id="IPR000782">
    <property type="entry name" value="FAS1_domain"/>
</dbReference>
<dbReference type="PROSITE" id="PS50213">
    <property type="entry name" value="FAS1"/>
    <property type="match status" value="2"/>
</dbReference>
<dbReference type="PANTHER" id="PTHR10900:SF77">
    <property type="entry name" value="FI19380P1"/>
    <property type="match status" value="1"/>
</dbReference>
<evidence type="ECO:0000313" key="3">
    <source>
        <dbReference type="Proteomes" id="UP001201262"/>
    </source>
</evidence>
<dbReference type="Gene3D" id="2.30.180.10">
    <property type="entry name" value="FAS1 domain"/>
    <property type="match status" value="2"/>
</dbReference>